<organism evidence="2 3">
    <name type="scientific">Dactylosporangium fulvum</name>
    <dbReference type="NCBI Taxonomy" id="53359"/>
    <lineage>
        <taxon>Bacteria</taxon>
        <taxon>Bacillati</taxon>
        <taxon>Actinomycetota</taxon>
        <taxon>Actinomycetes</taxon>
        <taxon>Micromonosporales</taxon>
        <taxon>Micromonosporaceae</taxon>
        <taxon>Dactylosporangium</taxon>
    </lineage>
</organism>
<evidence type="ECO:0000259" key="1">
    <source>
        <dbReference type="Pfam" id="PF05050"/>
    </source>
</evidence>
<sequence length="267" mass="28732">MTTSTPPAEVGLPDGRTVATANPWEVEVLWREVSGDGMYTRAAAALPADAVIVDVGAHIGLSALCFADRLPDARIYAVEAAPATFECLRRNLERYVPGATAIHAAVGDRDGTATFEYYPNSTSMSTMYADEDDDRRNVTAVMTHGGVPAREQQGFLTSLRAGSSRVTVPVVRLSTLLRRAGIDRVDLLKVDVERAEWDVLCGIDAGHWPLIGAVVAEVHDIDGQLDRVVRLLRERGYTVEVGQDPSFAGGSVHLLHATAARDGRAAR</sequence>
<evidence type="ECO:0000313" key="2">
    <source>
        <dbReference type="EMBL" id="UWP86088.1"/>
    </source>
</evidence>
<evidence type="ECO:0000313" key="3">
    <source>
        <dbReference type="Proteomes" id="UP001059617"/>
    </source>
</evidence>
<reference evidence="2" key="2">
    <citation type="submission" date="2022-09" db="EMBL/GenBank/DDBJ databases">
        <title>Biosynthetic gene clusters of Dactylosporangioum fulvum.</title>
        <authorList>
            <person name="Caradec T."/>
        </authorList>
    </citation>
    <scope>NUCLEOTIDE SEQUENCE</scope>
    <source>
        <strain evidence="2">NRRL B-16292</strain>
    </source>
</reference>
<dbReference type="NCBIfam" id="TIGR01444">
    <property type="entry name" value="fkbM_fam"/>
    <property type="match status" value="1"/>
</dbReference>
<dbReference type="PANTHER" id="PTHR34203">
    <property type="entry name" value="METHYLTRANSFERASE, FKBM FAMILY PROTEIN"/>
    <property type="match status" value="1"/>
</dbReference>
<name>A0ABY5W7T2_9ACTN</name>
<dbReference type="InterPro" id="IPR052514">
    <property type="entry name" value="SAM-dependent_MTase"/>
</dbReference>
<proteinExistence type="predicted"/>
<dbReference type="InterPro" id="IPR029063">
    <property type="entry name" value="SAM-dependent_MTases_sf"/>
</dbReference>
<dbReference type="Gene3D" id="3.40.50.150">
    <property type="entry name" value="Vaccinia Virus protein VP39"/>
    <property type="match status" value="1"/>
</dbReference>
<dbReference type="Pfam" id="PF05050">
    <property type="entry name" value="Methyltransf_21"/>
    <property type="match status" value="1"/>
</dbReference>
<dbReference type="PANTHER" id="PTHR34203:SF15">
    <property type="entry name" value="SLL1173 PROTEIN"/>
    <property type="match status" value="1"/>
</dbReference>
<dbReference type="Proteomes" id="UP001059617">
    <property type="component" value="Chromosome"/>
</dbReference>
<dbReference type="EMBL" id="CP073720">
    <property type="protein sequence ID" value="UWP86088.1"/>
    <property type="molecule type" value="Genomic_DNA"/>
</dbReference>
<feature type="domain" description="Methyltransferase FkbM" evidence="1">
    <location>
        <begin position="54"/>
        <end position="238"/>
    </location>
</feature>
<protein>
    <submittedName>
        <fullName evidence="2">FkbM family methyltransferase</fullName>
    </submittedName>
</protein>
<reference evidence="2" key="1">
    <citation type="submission" date="2021-04" db="EMBL/GenBank/DDBJ databases">
        <authorList>
            <person name="Hartkoorn R.C."/>
            <person name="Beaudoing E."/>
            <person name="Hot D."/>
        </authorList>
    </citation>
    <scope>NUCLEOTIDE SEQUENCE</scope>
    <source>
        <strain evidence="2">NRRL B-16292</strain>
    </source>
</reference>
<dbReference type="RefSeq" id="WP_259864993.1">
    <property type="nucleotide sequence ID" value="NZ_BAAAST010000046.1"/>
</dbReference>
<dbReference type="GO" id="GO:0032259">
    <property type="term" value="P:methylation"/>
    <property type="evidence" value="ECO:0007669"/>
    <property type="project" value="UniProtKB-KW"/>
</dbReference>
<dbReference type="InterPro" id="IPR006342">
    <property type="entry name" value="FkbM_mtfrase"/>
</dbReference>
<dbReference type="SUPFAM" id="SSF53335">
    <property type="entry name" value="S-adenosyl-L-methionine-dependent methyltransferases"/>
    <property type="match status" value="1"/>
</dbReference>
<accession>A0ABY5W7T2</accession>
<keyword evidence="2" id="KW-0489">Methyltransferase</keyword>
<keyword evidence="3" id="KW-1185">Reference proteome</keyword>
<keyword evidence="2" id="KW-0808">Transferase</keyword>
<dbReference type="GO" id="GO:0008168">
    <property type="term" value="F:methyltransferase activity"/>
    <property type="evidence" value="ECO:0007669"/>
    <property type="project" value="UniProtKB-KW"/>
</dbReference>
<gene>
    <name evidence="2" type="ORF">Dfulv_18325</name>
</gene>